<accession>A0A914MHS8</accession>
<reference evidence="2" key="1">
    <citation type="submission" date="2022-11" db="UniProtKB">
        <authorList>
            <consortium name="WormBaseParasite"/>
        </authorList>
    </citation>
    <scope>IDENTIFICATION</scope>
</reference>
<dbReference type="Proteomes" id="UP000887563">
    <property type="component" value="Unplaced"/>
</dbReference>
<keyword evidence="1" id="KW-1185">Reference proteome</keyword>
<protein>
    <submittedName>
        <fullName evidence="2">Uncharacterized protein</fullName>
    </submittedName>
</protein>
<proteinExistence type="predicted"/>
<evidence type="ECO:0000313" key="2">
    <source>
        <dbReference type="WBParaSite" id="Minc3s01919g27196"/>
    </source>
</evidence>
<sequence>MSAGGWGLKIWYCKPKVTHSYNFVQNCRIRDARCGSIQFVEAHQIIPSRHGYENSESS</sequence>
<dbReference type="AlphaFoldDB" id="A0A914MHS8"/>
<evidence type="ECO:0000313" key="1">
    <source>
        <dbReference type="Proteomes" id="UP000887563"/>
    </source>
</evidence>
<name>A0A914MHS8_MELIC</name>
<dbReference type="WBParaSite" id="Minc3s01919g27196">
    <property type="protein sequence ID" value="Minc3s01919g27196"/>
    <property type="gene ID" value="Minc3s01919g27196"/>
</dbReference>
<organism evidence="1 2">
    <name type="scientific">Meloidogyne incognita</name>
    <name type="common">Southern root-knot nematode worm</name>
    <name type="synonym">Oxyuris incognita</name>
    <dbReference type="NCBI Taxonomy" id="6306"/>
    <lineage>
        <taxon>Eukaryota</taxon>
        <taxon>Metazoa</taxon>
        <taxon>Ecdysozoa</taxon>
        <taxon>Nematoda</taxon>
        <taxon>Chromadorea</taxon>
        <taxon>Rhabditida</taxon>
        <taxon>Tylenchina</taxon>
        <taxon>Tylenchomorpha</taxon>
        <taxon>Tylenchoidea</taxon>
        <taxon>Meloidogynidae</taxon>
        <taxon>Meloidogyninae</taxon>
        <taxon>Meloidogyne</taxon>
        <taxon>Meloidogyne incognita group</taxon>
    </lineage>
</organism>